<dbReference type="InterPro" id="IPR007812">
    <property type="entry name" value="T2SS_protein-GspL"/>
</dbReference>
<evidence type="ECO:0000256" key="6">
    <source>
        <dbReference type="ARBA" id="ARBA00022692"/>
    </source>
</evidence>
<dbReference type="NCBIfam" id="TIGR01709">
    <property type="entry name" value="typeII_sec_gspL"/>
    <property type="match status" value="1"/>
</dbReference>
<dbReference type="GO" id="GO:0009276">
    <property type="term" value="C:Gram-negative-bacterium-type cell wall"/>
    <property type="evidence" value="ECO:0007669"/>
    <property type="project" value="InterPro"/>
</dbReference>
<evidence type="ECO:0000259" key="10">
    <source>
        <dbReference type="Pfam" id="PF12693"/>
    </source>
</evidence>
<evidence type="ECO:0000313" key="11">
    <source>
        <dbReference type="EMBL" id="APE42079.1"/>
    </source>
</evidence>
<proteinExistence type="inferred from homology"/>
<protein>
    <recommendedName>
        <fullName evidence="10">GspL periplasmic domain-containing protein</fullName>
    </recommendedName>
</protein>
<dbReference type="GO" id="GO:0015628">
    <property type="term" value="P:protein secretion by the type II secretion system"/>
    <property type="evidence" value="ECO:0007669"/>
    <property type="project" value="InterPro"/>
</dbReference>
<evidence type="ECO:0000256" key="7">
    <source>
        <dbReference type="ARBA" id="ARBA00022927"/>
    </source>
</evidence>
<dbReference type="Pfam" id="PF12693">
    <property type="entry name" value="GspL_C"/>
    <property type="match status" value="1"/>
</dbReference>
<keyword evidence="12" id="KW-1185">Reference proteome</keyword>
<dbReference type="Gene3D" id="3.30.420.380">
    <property type="match status" value="1"/>
</dbReference>
<evidence type="ECO:0000256" key="4">
    <source>
        <dbReference type="ARBA" id="ARBA00022475"/>
    </source>
</evidence>
<keyword evidence="9" id="KW-0472">Membrane</keyword>
<reference evidence="11 12" key="1">
    <citation type="submission" date="2016-11" db="EMBL/GenBank/DDBJ databases">
        <title>Complete genome sequence of Sulfitobacter sp. AM1-D1, a toxic bacteria associated with marine dinoflagellate Alexandrium minutum in East China Sea.</title>
        <authorList>
            <person name="Yang Q."/>
            <person name="Zhang X."/>
            <person name="Tian X."/>
        </authorList>
    </citation>
    <scope>NUCLEOTIDE SEQUENCE [LARGE SCALE GENOMIC DNA]</scope>
    <source>
        <strain evidence="11 12">AM1-D1</strain>
    </source>
</reference>
<keyword evidence="4" id="KW-1003">Cell membrane</keyword>
<dbReference type="Proteomes" id="UP000181897">
    <property type="component" value="Chromosome"/>
</dbReference>
<comment type="subcellular location">
    <subcellularLocation>
        <location evidence="1">Cell inner membrane</location>
    </subcellularLocation>
</comment>
<keyword evidence="3" id="KW-0813">Transport</keyword>
<evidence type="ECO:0000256" key="5">
    <source>
        <dbReference type="ARBA" id="ARBA00022519"/>
    </source>
</evidence>
<evidence type="ECO:0000256" key="8">
    <source>
        <dbReference type="ARBA" id="ARBA00022989"/>
    </source>
</evidence>
<evidence type="ECO:0000256" key="9">
    <source>
        <dbReference type="ARBA" id="ARBA00023136"/>
    </source>
</evidence>
<evidence type="ECO:0000256" key="3">
    <source>
        <dbReference type="ARBA" id="ARBA00022448"/>
    </source>
</evidence>
<dbReference type="STRING" id="1917485.BOO69_00640"/>
<comment type="similarity">
    <text evidence="2">Belongs to the GSP L family.</text>
</comment>
<dbReference type="KEGG" id="suam:BOO69_00640"/>
<keyword evidence="5" id="KW-0997">Cell inner membrane</keyword>
<evidence type="ECO:0000256" key="1">
    <source>
        <dbReference type="ARBA" id="ARBA00004533"/>
    </source>
</evidence>
<dbReference type="EMBL" id="CP018076">
    <property type="protein sequence ID" value="APE42079.1"/>
    <property type="molecule type" value="Genomic_DNA"/>
</dbReference>
<sequence length="365" mass="39139">MPGAEVPIFSLDLPPGLRGQAREQVARRQLQDRAGLTAETTQIRPVYMPRQSDRWSKVLIADSALLAEWKAAAGPQCRAVLPDYLTLPTANGIWTVAGQDGYHVVRLAPDEGFAAQPDIALAMLERELDGQSAPPGAMLVLGPVPEGLEELAGKHEVPIIAEAAEAKALGLEEPTILGHGELDFDLRRDPQLARARLRRQVLPWRWPVLFAAIAAALWSAAQIIETGRIEARTDQLNALTQNLVRENFIPTGPLLDVRVQVSQVMAARQAQASADGDESSAMDLFAIAAGVLSAQGVQTDQASTVSASEVALDLTLPDFASVDRLAADLRAAGLDVEIVESRVSDGSSAVRSEIRLRAPDREAAE</sequence>
<keyword evidence="6" id="KW-0812">Transmembrane</keyword>
<evidence type="ECO:0000313" key="12">
    <source>
        <dbReference type="Proteomes" id="UP000181897"/>
    </source>
</evidence>
<feature type="domain" description="GspL periplasmic" evidence="10">
    <location>
        <begin position="198"/>
        <end position="357"/>
    </location>
</feature>
<keyword evidence="8" id="KW-1133">Transmembrane helix</keyword>
<dbReference type="GO" id="GO:0005886">
    <property type="term" value="C:plasma membrane"/>
    <property type="evidence" value="ECO:0007669"/>
    <property type="project" value="UniProtKB-SubCell"/>
</dbReference>
<dbReference type="GO" id="GO:0015627">
    <property type="term" value="C:type II protein secretion system complex"/>
    <property type="evidence" value="ECO:0007669"/>
    <property type="project" value="InterPro"/>
</dbReference>
<organism evidence="11 12">
    <name type="scientific">Sulfitobacter alexandrii</name>
    <dbReference type="NCBI Taxonomy" id="1917485"/>
    <lineage>
        <taxon>Bacteria</taxon>
        <taxon>Pseudomonadati</taxon>
        <taxon>Pseudomonadota</taxon>
        <taxon>Alphaproteobacteria</taxon>
        <taxon>Rhodobacterales</taxon>
        <taxon>Roseobacteraceae</taxon>
        <taxon>Sulfitobacter</taxon>
    </lineage>
</organism>
<accession>A0A1J0WCM7</accession>
<name>A0A1J0WCM7_9RHOB</name>
<evidence type="ECO:0000256" key="2">
    <source>
        <dbReference type="ARBA" id="ARBA00005318"/>
    </source>
</evidence>
<dbReference type="InterPro" id="IPR025691">
    <property type="entry name" value="GspL_pp_dom"/>
</dbReference>
<gene>
    <name evidence="11" type="ORF">BOO69_00640</name>
</gene>
<dbReference type="AlphaFoldDB" id="A0A1J0WCM7"/>
<keyword evidence="7" id="KW-0653">Protein transport</keyword>